<feature type="transmembrane region" description="Helical" evidence="8">
    <location>
        <begin position="98"/>
        <end position="120"/>
    </location>
</feature>
<feature type="transmembrane region" description="Helical" evidence="8">
    <location>
        <begin position="165"/>
        <end position="187"/>
    </location>
</feature>
<sequence length="401" mass="43145">MLLGKDEKHSNGQITHFQAFFTAISATVGLGTISGVAIAISIGGPGAIFWMVITGLFGMSVKFAEVTLGLKYRTNEERVGGPFQYMKHGLAEIGLPKIGMVVALTYAILLIIAMICGGIPFQANQVAALFNNLFQYDKSFIVPLILSLLVWLVIMGGVKRIAKVATSLAPIMTVLYIIGCILIIFMYRDALPSALYSIVSGLFGKTAIGGGAIGSLIAGVRRSVFANEAGTATAAIAHYATQENEPVRAGCVAMIGPCIDTIIISFLTGIVILVTGFTTQNNNIEGIVLIKSIFSSISPLWGYVIFPFITLSFAFSTIIAYSYYCEVAWVYVFNSRKSIILCHILILILIYISGLSQDVKLISSLGDTLFMCLTIPNAITIYLLSKKVGNQLNSYIQKGLL</sequence>
<feature type="transmembrane region" description="Helical" evidence="8">
    <location>
        <begin position="20"/>
        <end position="42"/>
    </location>
</feature>
<dbReference type="AlphaFoldDB" id="A0A8J3MQP0"/>
<dbReference type="Gene3D" id="1.20.1740.10">
    <property type="entry name" value="Amino acid/polyamine transporter I"/>
    <property type="match status" value="1"/>
</dbReference>
<feature type="transmembrane region" description="Helical" evidence="8">
    <location>
        <begin position="337"/>
        <end position="355"/>
    </location>
</feature>
<keyword evidence="5 8" id="KW-0812">Transmembrane</keyword>
<evidence type="ECO:0000256" key="6">
    <source>
        <dbReference type="ARBA" id="ARBA00022989"/>
    </source>
</evidence>
<dbReference type="GO" id="GO:0005283">
    <property type="term" value="F:amino acid:sodium symporter activity"/>
    <property type="evidence" value="ECO:0007669"/>
    <property type="project" value="InterPro"/>
</dbReference>
<keyword evidence="4" id="KW-1003">Cell membrane</keyword>
<evidence type="ECO:0000256" key="4">
    <source>
        <dbReference type="ARBA" id="ARBA00022475"/>
    </source>
</evidence>
<dbReference type="Proteomes" id="UP000637906">
    <property type="component" value="Unassembled WGS sequence"/>
</dbReference>
<evidence type="ECO:0000256" key="8">
    <source>
        <dbReference type="RuleBase" id="RU363064"/>
    </source>
</evidence>
<keyword evidence="7 8" id="KW-0472">Membrane</keyword>
<feature type="transmembrane region" description="Helical" evidence="8">
    <location>
        <begin position="300"/>
        <end position="325"/>
    </location>
</feature>
<gene>
    <name evidence="9" type="ORF">sL5_07500</name>
</gene>
<evidence type="ECO:0000256" key="7">
    <source>
        <dbReference type="ARBA" id="ARBA00023136"/>
    </source>
</evidence>
<dbReference type="NCBIfam" id="TIGR00835">
    <property type="entry name" value="agcS"/>
    <property type="match status" value="1"/>
</dbReference>
<organism evidence="9 10">
    <name type="scientific">Candidatus Mesenet longicola</name>
    <dbReference type="NCBI Taxonomy" id="1892558"/>
    <lineage>
        <taxon>Bacteria</taxon>
        <taxon>Pseudomonadati</taxon>
        <taxon>Pseudomonadota</taxon>
        <taxon>Alphaproteobacteria</taxon>
        <taxon>Rickettsiales</taxon>
        <taxon>Anaplasmataceae</taxon>
        <taxon>Candidatus Mesenet</taxon>
    </lineage>
</organism>
<dbReference type="GO" id="GO:0005886">
    <property type="term" value="C:plasma membrane"/>
    <property type="evidence" value="ECO:0007669"/>
    <property type="project" value="UniProtKB-SubCell"/>
</dbReference>
<proteinExistence type="inferred from homology"/>
<evidence type="ECO:0000313" key="10">
    <source>
        <dbReference type="Proteomes" id="UP000637906"/>
    </source>
</evidence>
<evidence type="ECO:0000256" key="3">
    <source>
        <dbReference type="ARBA" id="ARBA00022448"/>
    </source>
</evidence>
<keyword evidence="10" id="KW-1185">Reference proteome</keyword>
<dbReference type="PANTHER" id="PTHR30330:SF3">
    <property type="entry name" value="TRANSCRIPTIONAL REGULATOR, LRP FAMILY"/>
    <property type="match status" value="1"/>
</dbReference>
<feature type="transmembrane region" description="Helical" evidence="8">
    <location>
        <begin position="262"/>
        <end position="280"/>
    </location>
</feature>
<feature type="transmembrane region" description="Helical" evidence="8">
    <location>
        <begin position="361"/>
        <end position="384"/>
    </location>
</feature>
<comment type="subcellular location">
    <subcellularLocation>
        <location evidence="8">Cell inner membrane</location>
        <topology evidence="8">Multi-pass membrane protein</topology>
    </subcellularLocation>
    <subcellularLocation>
        <location evidence="1">Cell membrane</location>
        <topology evidence="1">Multi-pass membrane protein</topology>
    </subcellularLocation>
</comment>
<keyword evidence="8" id="KW-0769">Symport</keyword>
<keyword evidence="3 8" id="KW-0813">Transport</keyword>
<comment type="similarity">
    <text evidence="2 8">Belongs to the alanine or glycine:cation symporter (AGCS) (TC 2.A.25) family.</text>
</comment>
<evidence type="ECO:0000256" key="1">
    <source>
        <dbReference type="ARBA" id="ARBA00004651"/>
    </source>
</evidence>
<dbReference type="PANTHER" id="PTHR30330">
    <property type="entry name" value="AGSS FAMILY TRANSPORTER, SODIUM-ALANINE"/>
    <property type="match status" value="1"/>
</dbReference>
<name>A0A8J3MQP0_9RICK</name>
<dbReference type="PRINTS" id="PR00175">
    <property type="entry name" value="NAALASMPORT"/>
</dbReference>
<evidence type="ECO:0000256" key="5">
    <source>
        <dbReference type="ARBA" id="ARBA00022692"/>
    </source>
</evidence>
<feature type="transmembrane region" description="Helical" evidence="8">
    <location>
        <begin position="140"/>
        <end position="158"/>
    </location>
</feature>
<feature type="transmembrane region" description="Helical" evidence="8">
    <location>
        <begin position="193"/>
        <end position="218"/>
    </location>
</feature>
<accession>A0A8J3MQP0</accession>
<feature type="transmembrane region" description="Helical" evidence="8">
    <location>
        <begin position="48"/>
        <end position="68"/>
    </location>
</feature>
<reference evidence="9 10" key="1">
    <citation type="journal article" date="2021" name="Microb. Ecol.">
        <title>Candidatus Mesenet longicola: Novel Endosymbionts of Brontispa longissima that Induce Cytoplasmic Incompatibility.</title>
        <authorList>
            <person name="Takano S."/>
            <person name="Gotoh Y."/>
            <person name="Hayashi T."/>
        </authorList>
    </citation>
    <scope>NUCLEOTIDE SEQUENCE [LARGE SCALE GENOMIC DNA]</scope>
    <source>
        <strain evidence="9">L5</strain>
    </source>
</reference>
<dbReference type="InterPro" id="IPR001463">
    <property type="entry name" value="Na/Ala_symport"/>
</dbReference>
<dbReference type="Pfam" id="PF01235">
    <property type="entry name" value="Na_Ala_symp"/>
    <property type="match status" value="1"/>
</dbReference>
<protein>
    <submittedName>
        <fullName evidence="9">Uncharacterized protein</fullName>
    </submittedName>
</protein>
<keyword evidence="6 8" id="KW-1133">Transmembrane helix</keyword>
<evidence type="ECO:0000256" key="2">
    <source>
        <dbReference type="ARBA" id="ARBA00009261"/>
    </source>
</evidence>
<keyword evidence="8" id="KW-0997">Cell inner membrane</keyword>
<dbReference type="EMBL" id="BNGU01000032">
    <property type="protein sequence ID" value="GHM59757.1"/>
    <property type="molecule type" value="Genomic_DNA"/>
</dbReference>
<evidence type="ECO:0000313" key="9">
    <source>
        <dbReference type="EMBL" id="GHM59757.1"/>
    </source>
</evidence>
<comment type="caution">
    <text evidence="9">The sequence shown here is derived from an EMBL/GenBank/DDBJ whole genome shotgun (WGS) entry which is preliminary data.</text>
</comment>